<feature type="region of interest" description="Disordered" evidence="2">
    <location>
        <begin position="359"/>
        <end position="402"/>
    </location>
</feature>
<dbReference type="OrthoDB" id="21471at2759"/>
<feature type="compositionally biased region" description="Low complexity" evidence="2">
    <location>
        <begin position="365"/>
        <end position="378"/>
    </location>
</feature>
<dbReference type="PANTHER" id="PTHR31315">
    <property type="entry name" value="PROTEIN SIP5"/>
    <property type="match status" value="1"/>
</dbReference>
<evidence type="ECO:0000313" key="4">
    <source>
        <dbReference type="Proteomes" id="UP000790833"/>
    </source>
</evidence>
<dbReference type="InterPro" id="IPR039301">
    <property type="entry name" value="Sip5/DA2"/>
</dbReference>
<comment type="similarity">
    <text evidence="1">Belongs to the SIP5 family.</text>
</comment>
<name>A0A9P8AGH8_9ASCO</name>
<protein>
    <submittedName>
        <fullName evidence="3">SNF1-interacting protein</fullName>
    </submittedName>
</protein>
<organism evidence="3 4">
    <name type="scientific">Scheffersomyces spartinae</name>
    <dbReference type="NCBI Taxonomy" id="45513"/>
    <lineage>
        <taxon>Eukaryota</taxon>
        <taxon>Fungi</taxon>
        <taxon>Dikarya</taxon>
        <taxon>Ascomycota</taxon>
        <taxon>Saccharomycotina</taxon>
        <taxon>Pichiomycetes</taxon>
        <taxon>Debaryomycetaceae</taxon>
        <taxon>Scheffersomyces</taxon>
    </lineage>
</organism>
<proteinExistence type="inferred from homology"/>
<accession>A0A9P8AGH8</accession>
<comment type="caution">
    <text evidence="3">The sequence shown here is derived from an EMBL/GenBank/DDBJ whole genome shotgun (WGS) entry which is preliminary data.</text>
</comment>
<dbReference type="AlphaFoldDB" id="A0A9P8AGH8"/>
<dbReference type="GO" id="GO:0005737">
    <property type="term" value="C:cytoplasm"/>
    <property type="evidence" value="ECO:0007669"/>
    <property type="project" value="TreeGrafter"/>
</dbReference>
<reference evidence="3" key="1">
    <citation type="submission" date="2021-03" db="EMBL/GenBank/DDBJ databases">
        <authorList>
            <person name="Palmer J.M."/>
        </authorList>
    </citation>
    <scope>NUCLEOTIDE SEQUENCE</scope>
    <source>
        <strain evidence="3">ARV_011</strain>
    </source>
</reference>
<dbReference type="GeneID" id="66115143"/>
<dbReference type="CDD" id="cd24139">
    <property type="entry name" value="SIP5-like"/>
    <property type="match status" value="1"/>
</dbReference>
<dbReference type="RefSeq" id="XP_043047920.1">
    <property type="nucleotide sequence ID" value="XM_043192552.1"/>
</dbReference>
<dbReference type="EMBL" id="JAHMUF010000018">
    <property type="protein sequence ID" value="KAG7192370.1"/>
    <property type="molecule type" value="Genomic_DNA"/>
</dbReference>
<dbReference type="Proteomes" id="UP000790833">
    <property type="component" value="Unassembled WGS sequence"/>
</dbReference>
<evidence type="ECO:0000256" key="2">
    <source>
        <dbReference type="SAM" id="MobiDB-lite"/>
    </source>
</evidence>
<gene>
    <name evidence="3" type="primary">SIP5</name>
    <name evidence="3" type="ORF">KQ657_001769</name>
</gene>
<evidence type="ECO:0000256" key="1">
    <source>
        <dbReference type="ARBA" id="ARBA00010402"/>
    </source>
</evidence>
<sequence>MGNAPAKESRSRSHSQASTTSMISNLLPTILSSLGAGRSRARSYSGAFSVNTNNTNSAGLLGILGGSNSIGSAGGDKKKRQEEKVKQKELHYQDLVVRYYENVDGGYLAPYGTYKSNLDFNTEIVRNLVIARRLAPFYTPLQDFDPSWSDNELVVLLSQLTLHLIETAYSEDEDEDDDIDSRKLHKSANYYRRQEQRTKLKQIIAVAKETQKHEEQVFLEDKLKLKSTQSQDQSQILDLPSRDLLLALYRNASECPICFLYFPQHFNISRCCHQPICSECFVQIKRLDPHPPHDDPSQTSSNPNETPHTLISEPANCPFCAMPDFGVTYTSPSHISTGIEGMTKPGLFKSFANIPEDDSVIMDVSPSSPATGSSSLSPQRRSRMSGSSPVGGGYPARRRSSLAASDPAVVTIDMIRPDWEQKLISARNRLARKAATATAIHASNLLIDDNNSGRSSQAGSVLLRTMEDRMVEEALRLSLLDEEERRRKAQEDT</sequence>
<dbReference type="PANTHER" id="PTHR31315:SF1">
    <property type="entry name" value="PROTEIN SIP5"/>
    <property type="match status" value="1"/>
</dbReference>
<evidence type="ECO:0000313" key="3">
    <source>
        <dbReference type="EMBL" id="KAG7192370.1"/>
    </source>
</evidence>
<keyword evidence="4" id="KW-1185">Reference proteome</keyword>